<comment type="caution">
    <text evidence="2">The sequence shown here is derived from an EMBL/GenBank/DDBJ whole genome shotgun (WGS) entry which is preliminary data.</text>
</comment>
<keyword evidence="3" id="KW-1185">Reference proteome</keyword>
<keyword evidence="1" id="KW-0175">Coiled coil</keyword>
<feature type="coiled-coil region" evidence="1">
    <location>
        <begin position="16"/>
        <end position="43"/>
    </location>
</feature>
<gene>
    <name evidence="2" type="ORF">KP509_26G007700</name>
</gene>
<dbReference type="EMBL" id="CM035431">
    <property type="protein sequence ID" value="KAH7296067.1"/>
    <property type="molecule type" value="Genomic_DNA"/>
</dbReference>
<protein>
    <submittedName>
        <fullName evidence="2">Uncharacterized protein</fullName>
    </submittedName>
</protein>
<accession>A0A8T2RK37</accession>
<evidence type="ECO:0000256" key="1">
    <source>
        <dbReference type="SAM" id="Coils"/>
    </source>
</evidence>
<name>A0A8T2RK37_CERRI</name>
<evidence type="ECO:0000313" key="2">
    <source>
        <dbReference type="EMBL" id="KAH7296067.1"/>
    </source>
</evidence>
<dbReference type="OMA" id="HLMERGQ"/>
<dbReference type="Proteomes" id="UP000825935">
    <property type="component" value="Chromosome 26"/>
</dbReference>
<sequence>MKEWRAEAVKEKGALLNSWNEEREEMRGEIDRLKGKVSTLEHQLMEVAASRVLEEGEIQPSMIEEPKDVKEEVRTIKEDEEKKSWAAVISESQKKVQEAEKWIEVAKKGKSKDAPCTPTLINMTLEEEQRRQTRALHVRVTGLKDINDVEKEVKTLTSMMGMEKPLHTKAWRVGKKSKGLGESSKERALILRFPSLEEKKEFLRKRPILKKTGVFLGDDLTLSQLAHMREVMPEIREAREKGKLAFYRDGRVVILERRTT</sequence>
<organism evidence="2 3">
    <name type="scientific">Ceratopteris richardii</name>
    <name type="common">Triangle waterfern</name>
    <dbReference type="NCBI Taxonomy" id="49495"/>
    <lineage>
        <taxon>Eukaryota</taxon>
        <taxon>Viridiplantae</taxon>
        <taxon>Streptophyta</taxon>
        <taxon>Embryophyta</taxon>
        <taxon>Tracheophyta</taxon>
        <taxon>Polypodiopsida</taxon>
        <taxon>Polypodiidae</taxon>
        <taxon>Polypodiales</taxon>
        <taxon>Pteridineae</taxon>
        <taxon>Pteridaceae</taxon>
        <taxon>Parkerioideae</taxon>
        <taxon>Ceratopteris</taxon>
    </lineage>
</organism>
<dbReference type="AlphaFoldDB" id="A0A8T2RK37"/>
<dbReference type="OrthoDB" id="6059368at2759"/>
<evidence type="ECO:0000313" key="3">
    <source>
        <dbReference type="Proteomes" id="UP000825935"/>
    </source>
</evidence>
<reference evidence="2" key="1">
    <citation type="submission" date="2021-08" db="EMBL/GenBank/DDBJ databases">
        <title>WGS assembly of Ceratopteris richardii.</title>
        <authorList>
            <person name="Marchant D.B."/>
            <person name="Chen G."/>
            <person name="Jenkins J."/>
            <person name="Shu S."/>
            <person name="Leebens-Mack J."/>
            <person name="Grimwood J."/>
            <person name="Schmutz J."/>
            <person name="Soltis P."/>
            <person name="Soltis D."/>
            <person name="Chen Z.-H."/>
        </authorList>
    </citation>
    <scope>NUCLEOTIDE SEQUENCE</scope>
    <source>
        <strain evidence="2">Whitten #5841</strain>
        <tissue evidence="2">Leaf</tissue>
    </source>
</reference>
<proteinExistence type="predicted"/>